<protein>
    <recommendedName>
        <fullName evidence="2">EGF-like domain-containing protein</fullName>
    </recommendedName>
</protein>
<evidence type="ECO:0000259" key="2">
    <source>
        <dbReference type="SMART" id="SM00181"/>
    </source>
</evidence>
<proteinExistence type="predicted"/>
<feature type="domain" description="EGF-like" evidence="2">
    <location>
        <begin position="664"/>
        <end position="693"/>
    </location>
</feature>
<dbReference type="AlphaFoldDB" id="A0AA36JSB6"/>
<keyword evidence="4" id="KW-1185">Reference proteome</keyword>
<organism evidence="3 4">
    <name type="scientific">Effrenium voratum</name>
    <dbReference type="NCBI Taxonomy" id="2562239"/>
    <lineage>
        <taxon>Eukaryota</taxon>
        <taxon>Sar</taxon>
        <taxon>Alveolata</taxon>
        <taxon>Dinophyceae</taxon>
        <taxon>Suessiales</taxon>
        <taxon>Symbiodiniaceae</taxon>
        <taxon>Effrenium</taxon>
    </lineage>
</organism>
<keyword evidence="1" id="KW-1133">Transmembrane helix</keyword>
<name>A0AA36JSB6_9DINO</name>
<feature type="transmembrane region" description="Helical" evidence="1">
    <location>
        <begin position="127"/>
        <end position="147"/>
    </location>
</feature>
<keyword evidence="1" id="KW-0472">Membrane</keyword>
<evidence type="ECO:0000313" key="3">
    <source>
        <dbReference type="EMBL" id="CAJ1410876.1"/>
    </source>
</evidence>
<feature type="transmembrane region" description="Helical" evidence="1">
    <location>
        <begin position="213"/>
        <end position="238"/>
    </location>
</feature>
<comment type="caution">
    <text evidence="3">The sequence shown here is derived from an EMBL/GenBank/DDBJ whole genome shotgun (WGS) entry which is preliminary data.</text>
</comment>
<dbReference type="SMART" id="SM00261">
    <property type="entry name" value="FU"/>
    <property type="match status" value="4"/>
</dbReference>
<dbReference type="SUPFAM" id="SSF57184">
    <property type="entry name" value="Growth factor receptor domain"/>
    <property type="match status" value="2"/>
</dbReference>
<feature type="transmembrane region" description="Helical" evidence="1">
    <location>
        <begin position="302"/>
        <end position="323"/>
    </location>
</feature>
<feature type="domain" description="EGF-like" evidence="2">
    <location>
        <begin position="580"/>
        <end position="625"/>
    </location>
</feature>
<dbReference type="InterPro" id="IPR000742">
    <property type="entry name" value="EGF"/>
</dbReference>
<dbReference type="InterPro" id="IPR052798">
    <property type="entry name" value="Giardia_VSA"/>
</dbReference>
<reference evidence="3" key="1">
    <citation type="submission" date="2023-08" db="EMBL/GenBank/DDBJ databases">
        <authorList>
            <person name="Chen Y."/>
            <person name="Shah S."/>
            <person name="Dougan E. K."/>
            <person name="Thang M."/>
            <person name="Chan C."/>
        </authorList>
    </citation>
    <scope>NUCLEOTIDE SEQUENCE</scope>
</reference>
<dbReference type="Proteomes" id="UP001178507">
    <property type="component" value="Unassembled WGS sequence"/>
</dbReference>
<feature type="domain" description="EGF-like" evidence="2">
    <location>
        <begin position="733"/>
        <end position="765"/>
    </location>
</feature>
<feature type="transmembrane region" description="Helical" evidence="1">
    <location>
        <begin position="250"/>
        <end position="271"/>
    </location>
</feature>
<feature type="domain" description="EGF-like" evidence="2">
    <location>
        <begin position="515"/>
        <end position="544"/>
    </location>
</feature>
<dbReference type="PANTHER" id="PTHR23275">
    <property type="entry name" value="CABRIOLET.-RELATED"/>
    <property type="match status" value="1"/>
</dbReference>
<accession>A0AA36JSB6</accession>
<dbReference type="EMBL" id="CAUJNA010003844">
    <property type="protein sequence ID" value="CAJ1410876.1"/>
    <property type="molecule type" value="Genomic_DNA"/>
</dbReference>
<dbReference type="InterPro" id="IPR009030">
    <property type="entry name" value="Growth_fac_rcpt_cys_sf"/>
</dbReference>
<feature type="domain" description="EGF-like" evidence="2">
    <location>
        <begin position="766"/>
        <end position="795"/>
    </location>
</feature>
<sequence length="872" mass="95335">MESAEQLPDAGELVPRFLRDGGSLIRSSLPAIEEIQMSQLGGFSHLSVTQESAQDQSTLQSTLHSTLPAFRRSTGEAASSVFPMSQQRASMLPTSYLPGSKGASTTSLTPSCFSLVLVFALRDVRLWMPLLVVIPISVAQFAVLYIISFKSPQYMFANGHWLVPHSSANSLNAMKLFATVLMLGQLAEEFREIGESMSVLRSSRLQRASRKRLATCWIVISLQYVLALSVLVAAEHLILSRENPIEPLWITYYVFMTLNFDNMLVNFWLYVQNMERTRTWRVELEKATAKPQERRRCDWQRLFVLWLPFLLSVMLTVCCRVWNVLPMTFLCYGYVTNEQPVAMLSNLNLPGGCCSAVAQINKSQPSGNVISVSVPCLARDAPEDDLGGKLRPIVYWVAWPGRRVAPSSLQVREGRGGDGSRALLAGSVVAKPLELVPWMQSHDYKGSQIRKVFEELTDEEDGLGMYRFTFPFVAEFQAQPWPWTEEAKIYAVAQNVRTGALSALPAPSNVLHSKLCPPHCEQCNRQGKCRKCQAGSVIHGDSCLVCAEGCSKCVAEQKTCLECEAGFGLVTTLAFAQCMPCDSQHCQQCDGKLEVHPPHSRFGLVSLPCKLCIPGWGLDVNGTCEQCEAPHCLSCMGAWNCTECEEGFVRVQEEDDGGSWSCQSCGPACHSCSKIDACDVCQAGFTQQSGVCKPCGSFCNKCDKAGANGCDEGGCAPGYGLQRLRIFSDSCQPCLAPNCETCAKKRDICELCKKDFGLTSAGRCAVCGQGCKSCKMAGKCDECDDGFILQDQRCLACSDRCLRCSAPGKCDEGGCEKGWTAVAAPWTEGFVCRPCSDPQCPSCDLRGPGHCDMEEVPVGGAGGPSFELMQRA</sequence>
<dbReference type="InterPro" id="IPR006212">
    <property type="entry name" value="Furin_repeat"/>
</dbReference>
<gene>
    <name evidence="3" type="ORF">EVOR1521_LOCUS31606</name>
</gene>
<feature type="domain" description="EGF-like" evidence="2">
    <location>
        <begin position="626"/>
        <end position="663"/>
    </location>
</feature>
<feature type="domain" description="EGF-like" evidence="2">
    <location>
        <begin position="545"/>
        <end position="579"/>
    </location>
</feature>
<evidence type="ECO:0000256" key="1">
    <source>
        <dbReference type="SAM" id="Phobius"/>
    </source>
</evidence>
<evidence type="ECO:0000313" key="4">
    <source>
        <dbReference type="Proteomes" id="UP001178507"/>
    </source>
</evidence>
<dbReference type="SMART" id="SM00181">
    <property type="entry name" value="EGF"/>
    <property type="match status" value="7"/>
</dbReference>
<keyword evidence="1" id="KW-0812">Transmembrane</keyword>